<protein>
    <submittedName>
        <fullName evidence="2">Uncharacterized protein</fullName>
    </submittedName>
</protein>
<evidence type="ECO:0000313" key="3">
    <source>
        <dbReference type="Proteomes" id="UP001224890"/>
    </source>
</evidence>
<dbReference type="Proteomes" id="UP001224890">
    <property type="component" value="Unassembled WGS sequence"/>
</dbReference>
<comment type="caution">
    <text evidence="2">The sequence shown here is derived from an EMBL/GenBank/DDBJ whole genome shotgun (WGS) entry which is preliminary data.</text>
</comment>
<feature type="transmembrane region" description="Helical" evidence="1">
    <location>
        <begin position="12"/>
        <end position="30"/>
    </location>
</feature>
<keyword evidence="3" id="KW-1185">Reference proteome</keyword>
<proteinExistence type="predicted"/>
<organism evidence="2 3">
    <name type="scientific">Colletotrichum godetiae</name>
    <dbReference type="NCBI Taxonomy" id="1209918"/>
    <lineage>
        <taxon>Eukaryota</taxon>
        <taxon>Fungi</taxon>
        <taxon>Dikarya</taxon>
        <taxon>Ascomycota</taxon>
        <taxon>Pezizomycotina</taxon>
        <taxon>Sordariomycetes</taxon>
        <taxon>Hypocreomycetidae</taxon>
        <taxon>Glomerellales</taxon>
        <taxon>Glomerellaceae</taxon>
        <taxon>Colletotrichum</taxon>
        <taxon>Colletotrichum acutatum species complex</taxon>
    </lineage>
</organism>
<keyword evidence="1" id="KW-0812">Transmembrane</keyword>
<keyword evidence="1" id="KW-0472">Membrane</keyword>
<evidence type="ECO:0000256" key="1">
    <source>
        <dbReference type="SAM" id="Phobius"/>
    </source>
</evidence>
<gene>
    <name evidence="2" type="ORF">BDP55DRAFT_628475</name>
</gene>
<sequence>MVSPSQLKGWTIAAPCYLPFGVILCATWLLRARKLGEKQGSPIEFAYDPGPGAWGLESGETAAINNVVSWSTDDVHKDRRSPGRARPTREYATQNPFFNDIQARVVQFDIITAAFRIGANRALGPDFVPEYPYNPSVML</sequence>
<dbReference type="GeneID" id="85456430"/>
<evidence type="ECO:0000313" key="2">
    <source>
        <dbReference type="EMBL" id="KAK1689940.1"/>
    </source>
</evidence>
<name>A0AAJ0AT89_9PEZI</name>
<dbReference type="EMBL" id="JAHMHR010000007">
    <property type="protein sequence ID" value="KAK1689940.1"/>
    <property type="molecule type" value="Genomic_DNA"/>
</dbReference>
<dbReference type="RefSeq" id="XP_060433635.1">
    <property type="nucleotide sequence ID" value="XM_060571904.1"/>
</dbReference>
<dbReference type="AlphaFoldDB" id="A0AAJ0AT89"/>
<keyword evidence="1" id="KW-1133">Transmembrane helix</keyword>
<reference evidence="2" key="1">
    <citation type="submission" date="2021-06" db="EMBL/GenBank/DDBJ databases">
        <title>Comparative genomics, transcriptomics and evolutionary studies reveal genomic signatures of adaptation to plant cell wall in hemibiotrophic fungi.</title>
        <authorList>
            <consortium name="DOE Joint Genome Institute"/>
            <person name="Baroncelli R."/>
            <person name="Diaz J.F."/>
            <person name="Benocci T."/>
            <person name="Peng M."/>
            <person name="Battaglia E."/>
            <person name="Haridas S."/>
            <person name="Andreopoulos W."/>
            <person name="Labutti K."/>
            <person name="Pangilinan J."/>
            <person name="Floch G.L."/>
            <person name="Makela M.R."/>
            <person name="Henrissat B."/>
            <person name="Grigoriev I.V."/>
            <person name="Crouch J.A."/>
            <person name="De Vries R.P."/>
            <person name="Sukno S.A."/>
            <person name="Thon M.R."/>
        </authorList>
    </citation>
    <scope>NUCLEOTIDE SEQUENCE</scope>
    <source>
        <strain evidence="2">CBS 193.32</strain>
    </source>
</reference>
<accession>A0AAJ0AT89</accession>